<dbReference type="PROSITE" id="PS50887">
    <property type="entry name" value="GGDEF"/>
    <property type="match status" value="1"/>
</dbReference>
<evidence type="ECO:0000259" key="4">
    <source>
        <dbReference type="PROSITE" id="PS50887"/>
    </source>
</evidence>
<dbReference type="InterPro" id="IPR013783">
    <property type="entry name" value="Ig-like_fold"/>
</dbReference>
<dbReference type="CDD" id="cd01949">
    <property type="entry name" value="GGDEF"/>
    <property type="match status" value="1"/>
</dbReference>
<dbReference type="InterPro" id="IPR043128">
    <property type="entry name" value="Rev_trsase/Diguanyl_cyclase"/>
</dbReference>
<dbReference type="InterPro" id="IPR000160">
    <property type="entry name" value="GGDEF_dom"/>
</dbReference>
<dbReference type="PANTHER" id="PTHR45138">
    <property type="entry name" value="REGULATORY COMPONENTS OF SENSORY TRANSDUCTION SYSTEM"/>
    <property type="match status" value="1"/>
</dbReference>
<dbReference type="SUPFAM" id="SSF55073">
    <property type="entry name" value="Nucleotide cyclase"/>
    <property type="match status" value="1"/>
</dbReference>
<comment type="catalytic activity">
    <reaction evidence="2">
        <text>2 GTP = 3',3'-c-di-GMP + 2 diphosphate</text>
        <dbReference type="Rhea" id="RHEA:24898"/>
        <dbReference type="ChEBI" id="CHEBI:33019"/>
        <dbReference type="ChEBI" id="CHEBI:37565"/>
        <dbReference type="ChEBI" id="CHEBI:58805"/>
        <dbReference type="EC" id="2.7.7.65"/>
    </reaction>
</comment>
<dbReference type="SUPFAM" id="SSF63829">
    <property type="entry name" value="Calcium-dependent phosphotriesterase"/>
    <property type="match status" value="2"/>
</dbReference>
<feature type="domain" description="GGDEF" evidence="4">
    <location>
        <begin position="847"/>
        <end position="986"/>
    </location>
</feature>
<gene>
    <name evidence="5" type="ORF">GETHOR_13850</name>
</gene>
<dbReference type="Pfam" id="PF07495">
    <property type="entry name" value="Y_Y_Y"/>
    <property type="match status" value="1"/>
</dbReference>
<dbReference type="NCBIfam" id="TIGR00254">
    <property type="entry name" value="GGDEF"/>
    <property type="match status" value="1"/>
</dbReference>
<evidence type="ECO:0000256" key="3">
    <source>
        <dbReference type="SAM" id="Phobius"/>
    </source>
</evidence>
<dbReference type="InterPro" id="IPR050469">
    <property type="entry name" value="Diguanylate_Cyclase"/>
</dbReference>
<keyword evidence="3" id="KW-1133">Transmembrane helix</keyword>
<dbReference type="EMBL" id="AP027079">
    <property type="protein sequence ID" value="BDU69284.1"/>
    <property type="molecule type" value="Genomic_DNA"/>
</dbReference>
<keyword evidence="3" id="KW-0472">Membrane</keyword>
<feature type="transmembrane region" description="Helical" evidence="3">
    <location>
        <begin position="752"/>
        <end position="772"/>
    </location>
</feature>
<reference evidence="6" key="1">
    <citation type="journal article" date="2023" name="Int. J. Syst. Evol. Microbiol.">
        <title>Mesoterricola silvestris gen. nov., sp. nov., Mesoterricola sediminis sp. nov., Geothrix oryzae sp. nov., Geothrix edaphica sp. nov., Geothrix rubra sp. nov., and Geothrix limicola sp. nov., six novel members of Acidobacteriota isolated from soils.</title>
        <authorList>
            <person name="Itoh H."/>
            <person name="Sugisawa Y."/>
            <person name="Mise K."/>
            <person name="Xu Z."/>
            <person name="Kuniyasu M."/>
            <person name="Ushijima N."/>
            <person name="Kawano K."/>
            <person name="Kobayashi E."/>
            <person name="Shiratori Y."/>
            <person name="Masuda Y."/>
            <person name="Senoo K."/>
        </authorList>
    </citation>
    <scope>NUCLEOTIDE SEQUENCE [LARGE SCALE GENOMIC DNA]</scope>
    <source>
        <strain evidence="6">Red222</strain>
    </source>
</reference>
<proteinExistence type="predicted"/>
<evidence type="ECO:0000256" key="1">
    <source>
        <dbReference type="ARBA" id="ARBA00012528"/>
    </source>
</evidence>
<dbReference type="Pfam" id="PF07494">
    <property type="entry name" value="Reg_prop"/>
    <property type="match status" value="1"/>
</dbReference>
<dbReference type="Gene3D" id="2.130.10.10">
    <property type="entry name" value="YVTN repeat-like/Quinoprotein amine dehydrogenase"/>
    <property type="match status" value="3"/>
</dbReference>
<dbReference type="EC" id="2.7.7.65" evidence="1"/>
<dbReference type="InterPro" id="IPR011123">
    <property type="entry name" value="Y_Y_Y"/>
</dbReference>
<dbReference type="InterPro" id="IPR015943">
    <property type="entry name" value="WD40/YVTN_repeat-like_dom_sf"/>
</dbReference>
<name>A0ABM8DQP1_9BACT</name>
<accession>A0ABM8DQP1</accession>
<dbReference type="PANTHER" id="PTHR45138:SF9">
    <property type="entry name" value="DIGUANYLATE CYCLASE DGCM-RELATED"/>
    <property type="match status" value="1"/>
</dbReference>
<dbReference type="Pfam" id="PF00990">
    <property type="entry name" value="GGDEF"/>
    <property type="match status" value="1"/>
</dbReference>
<dbReference type="Proteomes" id="UP001242010">
    <property type="component" value="Chromosome"/>
</dbReference>
<protein>
    <recommendedName>
        <fullName evidence="1">diguanylate cyclase</fullName>
        <ecNumber evidence="1">2.7.7.65</ecNumber>
    </recommendedName>
</protein>
<evidence type="ECO:0000313" key="6">
    <source>
        <dbReference type="Proteomes" id="UP001242010"/>
    </source>
</evidence>
<keyword evidence="6" id="KW-1185">Reference proteome</keyword>
<evidence type="ECO:0000256" key="2">
    <source>
        <dbReference type="ARBA" id="ARBA00034247"/>
    </source>
</evidence>
<keyword evidence="3" id="KW-0812">Transmembrane</keyword>
<dbReference type="RefSeq" id="WP_286355924.1">
    <property type="nucleotide sequence ID" value="NZ_AP027079.1"/>
</dbReference>
<dbReference type="InterPro" id="IPR029787">
    <property type="entry name" value="Nucleotide_cyclase"/>
</dbReference>
<dbReference type="Gene3D" id="3.30.70.270">
    <property type="match status" value="1"/>
</dbReference>
<dbReference type="SMART" id="SM00267">
    <property type="entry name" value="GGDEF"/>
    <property type="match status" value="1"/>
</dbReference>
<evidence type="ECO:0000313" key="5">
    <source>
        <dbReference type="EMBL" id="BDU69284.1"/>
    </source>
</evidence>
<sequence>MRVPLPRILRILLLACLALVAQAVGIPASGRMVFRAYGPSEGLEHTSLTTLAQDATGFLWMGTEGGAYRFDGTSFRLWSLPEGLPSAWVRTFGPAPDGSLWIGTRAGLCVLREGRIHPLEPGDPLASARIHHILHDSKGQIWVAAESGLFRSIGRGQRFAPVQGWPGGPAYSLALGPHGLWVGGASVLRYRDEDAVWRTYAAPEGVPAESVKALLMGPTGTLWARTPSQLRVLRPGAARLLPPSRNLPPLAVSFYEETLSSDGQGGVFVPTAKGLLIFQESGIWKRLDETRGLPSGWANQALVDRTGNLWVASLGLHRLQGGGTWENFTRLDGLPADNTWGLVRDRAGVLWIGTSNGLARMRPRGPGHPAPLGPEAYAPGAGLVLYVLKEAPDGAIWGAGEHPFLVRVSPDRSRLTRIPLPPSPGLAVPVALAFDPAGSLWIGTSNDGLWRLTDPSGHASFQRAEIPGAGDLGQITALHLDARSRLWVATGRGLACLDQGRWRLWGRDIGLRNAPLWALAPLSDGTAWIGYLEPMGLTRVDLKGEAPRVIEQKTRRDGLASDSVYSLAVDPSDHLWVGGPRGVQRLDERGGRLFRREDGLAGTDCNPFATWADADGGVWFGSTAGLLHHHDAEGPLPGRWPAAILVSITLGSRQWDRPMTGEGTLGTVPYGERTLSARFSSLAFEHEGRLRFQGRLVGLEDTWIDLPGRELRYPALPPGTYRLEVRALLEDGGPGPVASAAFQVLPPWWLRWWAWLIWGGLALSLGVAGLGWRVRWLRHRNEELKVLVHQRTEALELSNLALTTISTTDHLTGLRNRRYLAEELPSVLALALRTRRERAGSEPATDACIVFAMLDLDHFKRVNDTWSHAAGDLALKQVADVLKHEARESDFLIRWGGEEILFVGHTSDLEGAAAVVSRLHQAIRNHPFDLGLPTPISLTCSIGYSLFPFQPDHLEGASWEDQVRVADRCLYAAKRSGRDGWVGVAGRPGSAPGLAQRFDQAPSLCVQGGTVDLLSGPWKVMSLHWD</sequence>
<dbReference type="InterPro" id="IPR011110">
    <property type="entry name" value="Reg_prop"/>
</dbReference>
<dbReference type="Gene3D" id="2.60.40.10">
    <property type="entry name" value="Immunoglobulins"/>
    <property type="match status" value="1"/>
</dbReference>
<organism evidence="5 6">
    <name type="scientific">Geothrix oryzae</name>
    <dbReference type="NCBI Taxonomy" id="2927975"/>
    <lineage>
        <taxon>Bacteria</taxon>
        <taxon>Pseudomonadati</taxon>
        <taxon>Acidobacteriota</taxon>
        <taxon>Holophagae</taxon>
        <taxon>Holophagales</taxon>
        <taxon>Holophagaceae</taxon>
        <taxon>Geothrix</taxon>
    </lineage>
</organism>